<dbReference type="GO" id="GO:0009002">
    <property type="term" value="F:serine-type D-Ala-D-Ala carboxypeptidase activity"/>
    <property type="evidence" value="ECO:0007669"/>
    <property type="project" value="UniProtKB-EC"/>
</dbReference>
<dbReference type="GO" id="GO:0008658">
    <property type="term" value="F:penicillin binding"/>
    <property type="evidence" value="ECO:0007669"/>
    <property type="project" value="InterPro"/>
</dbReference>
<dbReference type="GO" id="GO:0030288">
    <property type="term" value="C:outer membrane-bounded periplasmic space"/>
    <property type="evidence" value="ECO:0007669"/>
    <property type="project" value="TreeGrafter"/>
</dbReference>
<evidence type="ECO:0000256" key="7">
    <source>
        <dbReference type="ARBA" id="ARBA00022676"/>
    </source>
</evidence>
<keyword evidence="8" id="KW-0808">Transferase</keyword>
<keyword evidence="18" id="KW-0812">Transmembrane</keyword>
<dbReference type="GO" id="GO:0071555">
    <property type="term" value="P:cell wall organization"/>
    <property type="evidence" value="ECO:0007669"/>
    <property type="project" value="UniProtKB-KW"/>
</dbReference>
<keyword evidence="22" id="KW-1185">Reference proteome</keyword>
<dbReference type="PANTHER" id="PTHR32282">
    <property type="entry name" value="BINDING PROTEIN TRANSPEPTIDASE, PUTATIVE-RELATED"/>
    <property type="match status" value="1"/>
</dbReference>
<evidence type="ECO:0000256" key="3">
    <source>
        <dbReference type="ARBA" id="ARBA00007739"/>
    </source>
</evidence>
<keyword evidence="7" id="KW-0328">Glycosyltransferase</keyword>
<keyword evidence="13" id="KW-0511">Multifunctional enzyme</keyword>
<dbReference type="InterPro" id="IPR012338">
    <property type="entry name" value="Beta-lactam/transpept-like"/>
</dbReference>
<evidence type="ECO:0000256" key="16">
    <source>
        <dbReference type="ARBA" id="ARBA00049902"/>
    </source>
</evidence>
<dbReference type="InterPro" id="IPR036950">
    <property type="entry name" value="PBP_transglycosylase"/>
</dbReference>
<evidence type="ECO:0000259" key="20">
    <source>
        <dbReference type="Pfam" id="PF00912"/>
    </source>
</evidence>
<dbReference type="Gene3D" id="1.10.3810.10">
    <property type="entry name" value="Biosynthetic peptidoglycan transglycosylase-like"/>
    <property type="match status" value="1"/>
</dbReference>
<name>A0A9W6GLY2_9FUSO</name>
<evidence type="ECO:0000256" key="14">
    <source>
        <dbReference type="ARBA" id="ARBA00023316"/>
    </source>
</evidence>
<evidence type="ECO:0000256" key="8">
    <source>
        <dbReference type="ARBA" id="ARBA00022679"/>
    </source>
</evidence>
<feature type="compositionally biased region" description="Basic and acidic residues" evidence="17">
    <location>
        <begin position="738"/>
        <end position="761"/>
    </location>
</feature>
<accession>A0A9W6GLY2</accession>
<dbReference type="InterPro" id="IPR023346">
    <property type="entry name" value="Lysozyme-like_dom_sf"/>
</dbReference>
<evidence type="ECO:0000259" key="19">
    <source>
        <dbReference type="Pfam" id="PF00905"/>
    </source>
</evidence>
<dbReference type="PANTHER" id="PTHR32282:SF11">
    <property type="entry name" value="PENICILLIN-BINDING PROTEIN 1B"/>
    <property type="match status" value="1"/>
</dbReference>
<dbReference type="InterPro" id="IPR001460">
    <property type="entry name" value="PCN-bd_Tpept"/>
</dbReference>
<feature type="region of interest" description="Disordered" evidence="17">
    <location>
        <begin position="645"/>
        <end position="668"/>
    </location>
</feature>
<evidence type="ECO:0000256" key="18">
    <source>
        <dbReference type="SAM" id="Phobius"/>
    </source>
</evidence>
<keyword evidence="18" id="KW-1133">Transmembrane helix</keyword>
<dbReference type="RefSeq" id="WP_281835823.1">
    <property type="nucleotide sequence ID" value="NZ_BSDY01000009.1"/>
</dbReference>
<keyword evidence="5" id="KW-0121">Carboxypeptidase</keyword>
<dbReference type="Proteomes" id="UP001144471">
    <property type="component" value="Unassembled WGS sequence"/>
</dbReference>
<dbReference type="GO" id="GO:0009252">
    <property type="term" value="P:peptidoglycan biosynthetic process"/>
    <property type="evidence" value="ECO:0007669"/>
    <property type="project" value="UniProtKB-KW"/>
</dbReference>
<sequence length="819" mass="91826">MKKLLKFSLIGGAGAAVAVSLFILAMVVGALRSLPDVEKLVESYAPSLPTTIYDSEGRVVDLISREMREEVDMDEIPQHVKDAFVAIEDRRFYRHPGLDPIRLGKATLVNLSKGRFAQGGSTITQQLAKNAFLSNEKKLMRKVKEALIALEIEKRYSKEEILKKYMNEIYFGSGFYGIETASQSFFGKKVSELSLPEAALLAGIPNRPSYYNPRRNLENAVRRSHLVLLQMRKQGLIGEKDYDEALKHSFFNQGETPKDLKESKNSSVILARNSRNHLKSPDFTDIIERKLFELFDENQIYEEGLQVYTSLDLDMQRAALETFNNYQPLKNNPNLQGALITIDSSNGYVKSIVGGKNFKGGNFNRATRALRQPGSAFKPFVYFTALEEGIPMNAVREDSELTFGRWRPQNYGKNFVGDITLLEAMEKSINIIAIKLLKEVGINSVIKNVEKTGAEMEIPRDLTAALGTMTTTPQELATAYLPFSNGGFEVEPIFITKILNRDGQILYERQVKRRRVFESTDVSLIVHMMKDVVANGSGRRARVVGRDGSPIEQGGKTGTTNDFRSAWYAGITPEYVTTLYVGYDDNSSMSPGYTGGSLAAPLWRNYYQRLINKGIYKPGRFEFMEEHIRKGDLVLVDIDSRTGLAGEPTTGSRRTGLFKKGQEPQEKRPSRFLRFKGFFSGEEKEPSFSGRRSWEDPLTPEPVDSKIKVENSQTTEGLPVGMNNDENVAKGLEDLSEETVNHETETQVQKEVEEQADKIIDTSDTQVVVEEVSSEINSEAQSTEEVSSQENSEGEDIEAKEGTPSLSEEKDSLQIKNKH</sequence>
<evidence type="ECO:0000313" key="21">
    <source>
        <dbReference type="EMBL" id="GLI56575.1"/>
    </source>
</evidence>
<comment type="similarity">
    <text evidence="2">In the C-terminal section; belongs to the transpeptidase family.</text>
</comment>
<evidence type="ECO:0000256" key="4">
    <source>
        <dbReference type="ARBA" id="ARBA00022475"/>
    </source>
</evidence>
<evidence type="ECO:0000256" key="10">
    <source>
        <dbReference type="ARBA" id="ARBA00022960"/>
    </source>
</evidence>
<organism evidence="21 22">
    <name type="scientific">Propionigenium maris DSM 9537</name>
    <dbReference type="NCBI Taxonomy" id="1123000"/>
    <lineage>
        <taxon>Bacteria</taxon>
        <taxon>Fusobacteriati</taxon>
        <taxon>Fusobacteriota</taxon>
        <taxon>Fusobacteriia</taxon>
        <taxon>Fusobacteriales</taxon>
        <taxon>Fusobacteriaceae</taxon>
        <taxon>Propionigenium</taxon>
    </lineage>
</organism>
<dbReference type="InterPro" id="IPR050396">
    <property type="entry name" value="Glycosyltr_51/Transpeptidase"/>
</dbReference>
<comment type="similarity">
    <text evidence="3">In the N-terminal section; belongs to the glycosyltransferase 51 family.</text>
</comment>
<evidence type="ECO:0000256" key="9">
    <source>
        <dbReference type="ARBA" id="ARBA00022801"/>
    </source>
</evidence>
<dbReference type="Pfam" id="PF00905">
    <property type="entry name" value="Transpeptidase"/>
    <property type="match status" value="1"/>
</dbReference>
<dbReference type="SUPFAM" id="SSF56601">
    <property type="entry name" value="beta-lactamase/transpeptidase-like"/>
    <property type="match status" value="1"/>
</dbReference>
<dbReference type="GO" id="GO:0005886">
    <property type="term" value="C:plasma membrane"/>
    <property type="evidence" value="ECO:0007669"/>
    <property type="project" value="UniProtKB-SubCell"/>
</dbReference>
<feature type="region of interest" description="Disordered" evidence="17">
    <location>
        <begin position="682"/>
        <end position="724"/>
    </location>
</feature>
<dbReference type="FunFam" id="1.10.3810.10:FF:000001">
    <property type="entry name" value="Penicillin-binding protein 1A"/>
    <property type="match status" value="1"/>
</dbReference>
<keyword evidence="6" id="KW-0645">Protease</keyword>
<comment type="catalytic activity">
    <reaction evidence="15">
        <text>Preferential cleavage: (Ac)2-L-Lys-D-Ala-|-D-Ala. Also transpeptidation of peptidyl-alanyl moieties that are N-acyl substituents of D-alanine.</text>
        <dbReference type="EC" id="3.4.16.4"/>
    </reaction>
</comment>
<comment type="catalytic activity">
    <reaction evidence="16">
        <text>[GlcNAc-(1-&gt;4)-Mur2Ac(oyl-L-Ala-gamma-D-Glu-L-Lys-D-Ala-D-Ala)](n)-di-trans,octa-cis-undecaprenyl diphosphate + beta-D-GlcNAc-(1-&gt;4)-Mur2Ac(oyl-L-Ala-gamma-D-Glu-L-Lys-D-Ala-D-Ala)-di-trans,octa-cis-undecaprenyl diphosphate = [GlcNAc-(1-&gt;4)-Mur2Ac(oyl-L-Ala-gamma-D-Glu-L-Lys-D-Ala-D-Ala)](n+1)-di-trans,octa-cis-undecaprenyl diphosphate + di-trans,octa-cis-undecaprenyl diphosphate + H(+)</text>
        <dbReference type="Rhea" id="RHEA:23708"/>
        <dbReference type="Rhea" id="RHEA-COMP:9602"/>
        <dbReference type="Rhea" id="RHEA-COMP:9603"/>
        <dbReference type="ChEBI" id="CHEBI:15378"/>
        <dbReference type="ChEBI" id="CHEBI:58405"/>
        <dbReference type="ChEBI" id="CHEBI:60033"/>
        <dbReference type="ChEBI" id="CHEBI:78435"/>
        <dbReference type="EC" id="2.4.99.28"/>
    </reaction>
</comment>
<keyword evidence="4" id="KW-1003">Cell membrane</keyword>
<evidence type="ECO:0000256" key="11">
    <source>
        <dbReference type="ARBA" id="ARBA00022984"/>
    </source>
</evidence>
<dbReference type="SUPFAM" id="SSF53955">
    <property type="entry name" value="Lysozyme-like"/>
    <property type="match status" value="1"/>
</dbReference>
<gene>
    <name evidence="21" type="ORF">PM10SUCC1_20890</name>
</gene>
<keyword evidence="12 18" id="KW-0472">Membrane</keyword>
<dbReference type="GO" id="GO:0008360">
    <property type="term" value="P:regulation of cell shape"/>
    <property type="evidence" value="ECO:0007669"/>
    <property type="project" value="UniProtKB-KW"/>
</dbReference>
<keyword evidence="11" id="KW-0573">Peptidoglycan synthesis</keyword>
<evidence type="ECO:0000256" key="2">
    <source>
        <dbReference type="ARBA" id="ARBA00007090"/>
    </source>
</evidence>
<evidence type="ECO:0000256" key="12">
    <source>
        <dbReference type="ARBA" id="ARBA00023136"/>
    </source>
</evidence>
<comment type="subcellular location">
    <subcellularLocation>
        <location evidence="1">Cell membrane</location>
    </subcellularLocation>
</comment>
<feature type="domain" description="Penicillin-binding protein transpeptidase" evidence="19">
    <location>
        <begin position="338"/>
        <end position="606"/>
    </location>
</feature>
<dbReference type="NCBIfam" id="TIGR02074">
    <property type="entry name" value="PBP_1a_fam"/>
    <property type="match status" value="1"/>
</dbReference>
<feature type="domain" description="Glycosyl transferase family 51" evidence="20">
    <location>
        <begin position="59"/>
        <end position="231"/>
    </location>
</feature>
<keyword evidence="14" id="KW-0961">Cell wall biogenesis/degradation</keyword>
<dbReference type="Gene3D" id="3.40.710.10">
    <property type="entry name" value="DD-peptidase/beta-lactamase superfamily"/>
    <property type="match status" value="1"/>
</dbReference>
<dbReference type="Pfam" id="PF00912">
    <property type="entry name" value="Transgly"/>
    <property type="match status" value="1"/>
</dbReference>
<evidence type="ECO:0000256" key="17">
    <source>
        <dbReference type="SAM" id="MobiDB-lite"/>
    </source>
</evidence>
<evidence type="ECO:0000256" key="13">
    <source>
        <dbReference type="ARBA" id="ARBA00023268"/>
    </source>
</evidence>
<evidence type="ECO:0000256" key="5">
    <source>
        <dbReference type="ARBA" id="ARBA00022645"/>
    </source>
</evidence>
<feature type="transmembrane region" description="Helical" evidence="18">
    <location>
        <begin position="7"/>
        <end position="31"/>
    </location>
</feature>
<feature type="compositionally biased region" description="Basic and acidic residues" evidence="17">
    <location>
        <begin position="797"/>
        <end position="813"/>
    </location>
</feature>
<evidence type="ECO:0000256" key="15">
    <source>
        <dbReference type="ARBA" id="ARBA00034000"/>
    </source>
</evidence>
<dbReference type="EMBL" id="BSDY01000009">
    <property type="protein sequence ID" value="GLI56575.1"/>
    <property type="molecule type" value="Genomic_DNA"/>
</dbReference>
<keyword evidence="10" id="KW-0133">Cell shape</keyword>
<dbReference type="GO" id="GO:0008955">
    <property type="term" value="F:peptidoglycan glycosyltransferase activity"/>
    <property type="evidence" value="ECO:0007669"/>
    <property type="project" value="UniProtKB-EC"/>
</dbReference>
<dbReference type="InterPro" id="IPR001264">
    <property type="entry name" value="Glyco_trans_51"/>
</dbReference>
<feature type="compositionally biased region" description="Low complexity" evidence="17">
    <location>
        <begin position="767"/>
        <end position="779"/>
    </location>
</feature>
<evidence type="ECO:0000256" key="6">
    <source>
        <dbReference type="ARBA" id="ARBA00022670"/>
    </source>
</evidence>
<comment type="caution">
    <text evidence="21">The sequence shown here is derived from an EMBL/GenBank/DDBJ whole genome shotgun (WGS) entry which is preliminary data.</text>
</comment>
<feature type="region of interest" description="Disordered" evidence="17">
    <location>
        <begin position="738"/>
        <end position="819"/>
    </location>
</feature>
<proteinExistence type="inferred from homology"/>
<evidence type="ECO:0000256" key="1">
    <source>
        <dbReference type="ARBA" id="ARBA00004236"/>
    </source>
</evidence>
<dbReference type="GO" id="GO:0006508">
    <property type="term" value="P:proteolysis"/>
    <property type="evidence" value="ECO:0007669"/>
    <property type="project" value="UniProtKB-KW"/>
</dbReference>
<evidence type="ECO:0000313" key="22">
    <source>
        <dbReference type="Proteomes" id="UP001144471"/>
    </source>
</evidence>
<dbReference type="AlphaFoldDB" id="A0A9W6GLY2"/>
<keyword evidence="9" id="KW-0378">Hydrolase</keyword>
<reference evidence="21" key="1">
    <citation type="submission" date="2022-12" db="EMBL/GenBank/DDBJ databases">
        <title>Reference genome sequencing for broad-spectrum identification of bacterial and archaeal isolates by mass spectrometry.</title>
        <authorList>
            <person name="Sekiguchi Y."/>
            <person name="Tourlousse D.M."/>
        </authorList>
    </citation>
    <scope>NUCLEOTIDE SEQUENCE</scope>
    <source>
        <strain evidence="21">10succ1</strain>
    </source>
</reference>
<protein>
    <submittedName>
        <fullName evidence="21">Penicillin-binding protein</fullName>
    </submittedName>
</protein>
<feature type="compositionally biased region" description="Polar residues" evidence="17">
    <location>
        <begin position="780"/>
        <end position="791"/>
    </location>
</feature>